<gene>
    <name evidence="1" type="ORF">C7T94_11125</name>
</gene>
<sequence length="98" mass="11469">MAKQDAFKWSLHVPRYVSSRDELVEMANFEAVSHPLTDLANSRRARKRERMRVLIDLNKRSWELAVRLMDEMKQPMVAGFDPYKHSSGLRVVSKNNKP</sequence>
<accession>A0A2T3HL24</accession>
<comment type="caution">
    <text evidence="1">The sequence shown here is derived from an EMBL/GenBank/DDBJ whole genome shotgun (WGS) entry which is preliminary data.</text>
</comment>
<evidence type="ECO:0000313" key="1">
    <source>
        <dbReference type="EMBL" id="PST83147.1"/>
    </source>
</evidence>
<dbReference type="Proteomes" id="UP000240912">
    <property type="component" value="Unassembled WGS sequence"/>
</dbReference>
<name>A0A2T3HL24_9SPHI</name>
<keyword evidence="2" id="KW-1185">Reference proteome</keyword>
<dbReference type="AlphaFoldDB" id="A0A2T3HL24"/>
<proteinExistence type="predicted"/>
<organism evidence="1 2">
    <name type="scientific">Pedobacter yulinensis</name>
    <dbReference type="NCBI Taxonomy" id="2126353"/>
    <lineage>
        <taxon>Bacteria</taxon>
        <taxon>Pseudomonadati</taxon>
        <taxon>Bacteroidota</taxon>
        <taxon>Sphingobacteriia</taxon>
        <taxon>Sphingobacteriales</taxon>
        <taxon>Sphingobacteriaceae</taxon>
        <taxon>Pedobacter</taxon>
    </lineage>
</organism>
<evidence type="ECO:0000313" key="2">
    <source>
        <dbReference type="Proteomes" id="UP000240912"/>
    </source>
</evidence>
<reference evidence="1 2" key="1">
    <citation type="submission" date="2018-03" db="EMBL/GenBank/DDBJ databases">
        <authorList>
            <person name="Keele B.F."/>
        </authorList>
    </citation>
    <scope>NUCLEOTIDE SEQUENCE [LARGE SCALE GENOMIC DNA]</scope>
    <source>
        <strain evidence="1 2">YL28-9</strain>
    </source>
</reference>
<dbReference type="EMBL" id="PYLS01000005">
    <property type="protein sequence ID" value="PST83147.1"/>
    <property type="molecule type" value="Genomic_DNA"/>
</dbReference>
<protein>
    <submittedName>
        <fullName evidence="1">Uncharacterized protein</fullName>
    </submittedName>
</protein>